<feature type="transmembrane region" description="Helical" evidence="5">
    <location>
        <begin position="12"/>
        <end position="31"/>
    </location>
</feature>
<sequence length="437" mass="48445">MEQNTQLKKNLNVWMALSLVVGMVIGSGVFFKATPVAKYSGSFVMIFLAWFLGGMMSICGALVAAEFSARYPHTGGLYVYLEKIYGDIVSFLFGWMNTLIYTPAILSALSVLFADQMASLVKINQITHDILAFSILTLIIFINIIGNKYSGGFQVFTTTLKLVPIFLIILFGLSKPIEMGNFAPYNETSQNFGLAVLSTLWAYDGWLSVPNVAGEMRNPKKNLVFVLIFGMSFVMLVYLLVNIAYINVLGIEKLASMENSINVISETLLGKVGGILISLGIIISIVGTLNGFALTGIRIPYAMAINNHFVASNVFSKLHPKFATPINSSLLIYIVSVLYIFTGSFNRLTDLAMFSTWIFYVLFFIGIFVIRKREGKNKEGYNTFLYPLTPLIAILSGLYILVNNVFSNTIDSLFSILITLLGFPVYFLFIKKKAFGK</sequence>
<name>A0ABY7BHU4_9FIRM</name>
<feature type="transmembrane region" description="Helical" evidence="5">
    <location>
        <begin position="126"/>
        <end position="146"/>
    </location>
</feature>
<organism evidence="6 7">
    <name type="scientific">Caldicellulosiruptor naganoensis</name>
    <dbReference type="NCBI Taxonomy" id="29324"/>
    <lineage>
        <taxon>Bacteria</taxon>
        <taxon>Bacillati</taxon>
        <taxon>Bacillota</taxon>
        <taxon>Bacillota incertae sedis</taxon>
        <taxon>Caldicellulosiruptorales</taxon>
        <taxon>Caldicellulosiruptoraceae</taxon>
        <taxon>Caldicellulosiruptor</taxon>
    </lineage>
</organism>
<dbReference type="Pfam" id="PF13520">
    <property type="entry name" value="AA_permease_2"/>
    <property type="match status" value="1"/>
</dbReference>
<evidence type="ECO:0000256" key="5">
    <source>
        <dbReference type="SAM" id="Phobius"/>
    </source>
</evidence>
<feature type="transmembrane region" description="Helical" evidence="5">
    <location>
        <begin position="43"/>
        <end position="68"/>
    </location>
</feature>
<dbReference type="InterPro" id="IPR050598">
    <property type="entry name" value="AminoAcid_Transporter"/>
</dbReference>
<dbReference type="PANTHER" id="PTHR11785:SF512">
    <property type="entry name" value="SOBREMESA, ISOFORM B"/>
    <property type="match status" value="1"/>
</dbReference>
<gene>
    <name evidence="6" type="ORF">OTJ99_001986</name>
</gene>
<proteinExistence type="predicted"/>
<feature type="transmembrane region" description="Helical" evidence="5">
    <location>
        <begin position="413"/>
        <end position="430"/>
    </location>
</feature>
<reference evidence="6" key="1">
    <citation type="submission" date="2022-12" db="EMBL/GenBank/DDBJ databases">
        <authorList>
            <person name="Bing R.G."/>
            <person name="Willard D.J."/>
            <person name="Manesh M.J.H."/>
            <person name="Laemthong T."/>
            <person name="Crosby J.R."/>
            <person name="Kelly R.M."/>
        </authorList>
    </citation>
    <scope>NUCLEOTIDE SEQUENCE</scope>
    <source>
        <strain evidence="6">DSM 8991</strain>
    </source>
</reference>
<evidence type="ECO:0000256" key="1">
    <source>
        <dbReference type="ARBA" id="ARBA00004141"/>
    </source>
</evidence>
<keyword evidence="3 5" id="KW-1133">Transmembrane helix</keyword>
<feature type="transmembrane region" description="Helical" evidence="5">
    <location>
        <begin position="152"/>
        <end position="173"/>
    </location>
</feature>
<dbReference type="RefSeq" id="WP_045166357.1">
    <property type="nucleotide sequence ID" value="NZ_CP113864.1"/>
</dbReference>
<feature type="transmembrane region" description="Helical" evidence="5">
    <location>
        <begin position="383"/>
        <end position="401"/>
    </location>
</feature>
<accession>A0ABY7BHU4</accession>
<dbReference type="Proteomes" id="UP001164745">
    <property type="component" value="Chromosome"/>
</dbReference>
<feature type="transmembrane region" description="Helical" evidence="5">
    <location>
        <begin position="351"/>
        <end position="371"/>
    </location>
</feature>
<dbReference type="EMBL" id="CP113864">
    <property type="protein sequence ID" value="WAM31161.1"/>
    <property type="molecule type" value="Genomic_DNA"/>
</dbReference>
<keyword evidence="2 5" id="KW-0812">Transmembrane</keyword>
<evidence type="ECO:0000313" key="6">
    <source>
        <dbReference type="EMBL" id="WAM31161.1"/>
    </source>
</evidence>
<feature type="transmembrane region" description="Helical" evidence="5">
    <location>
        <begin position="326"/>
        <end position="345"/>
    </location>
</feature>
<feature type="transmembrane region" description="Helical" evidence="5">
    <location>
        <begin position="268"/>
        <end position="293"/>
    </location>
</feature>
<dbReference type="PIRSF" id="PIRSF006060">
    <property type="entry name" value="AA_transporter"/>
    <property type="match status" value="1"/>
</dbReference>
<keyword evidence="4 5" id="KW-0472">Membrane</keyword>
<evidence type="ECO:0000256" key="2">
    <source>
        <dbReference type="ARBA" id="ARBA00022692"/>
    </source>
</evidence>
<comment type="subcellular location">
    <subcellularLocation>
        <location evidence="1">Membrane</location>
        <topology evidence="1">Multi-pass membrane protein</topology>
    </subcellularLocation>
</comment>
<feature type="transmembrane region" description="Helical" evidence="5">
    <location>
        <begin position="223"/>
        <end position="248"/>
    </location>
</feature>
<protein>
    <submittedName>
        <fullName evidence="6">Amino acid permease</fullName>
    </submittedName>
</protein>
<evidence type="ECO:0000313" key="7">
    <source>
        <dbReference type="Proteomes" id="UP001164745"/>
    </source>
</evidence>
<evidence type="ECO:0000256" key="3">
    <source>
        <dbReference type="ARBA" id="ARBA00022989"/>
    </source>
</evidence>
<feature type="transmembrane region" description="Helical" evidence="5">
    <location>
        <begin position="88"/>
        <end position="114"/>
    </location>
</feature>
<dbReference type="InterPro" id="IPR002293">
    <property type="entry name" value="AA/rel_permease1"/>
</dbReference>
<keyword evidence="7" id="KW-1185">Reference proteome</keyword>
<dbReference type="Gene3D" id="1.20.1740.10">
    <property type="entry name" value="Amino acid/polyamine transporter I"/>
    <property type="match status" value="1"/>
</dbReference>
<evidence type="ECO:0000256" key="4">
    <source>
        <dbReference type="ARBA" id="ARBA00023136"/>
    </source>
</evidence>
<dbReference type="PANTHER" id="PTHR11785">
    <property type="entry name" value="AMINO ACID TRANSPORTER"/>
    <property type="match status" value="1"/>
</dbReference>